<proteinExistence type="predicted"/>
<name>A0A139AIU3_GONPJ</name>
<keyword evidence="3" id="KW-1185">Reference proteome</keyword>
<dbReference type="EMBL" id="KQ965751">
    <property type="protein sequence ID" value="KXS16639.1"/>
    <property type="molecule type" value="Genomic_DNA"/>
</dbReference>
<evidence type="ECO:0000256" key="1">
    <source>
        <dbReference type="SAM" id="MobiDB-lite"/>
    </source>
</evidence>
<evidence type="ECO:0000313" key="2">
    <source>
        <dbReference type="EMBL" id="KXS16639.1"/>
    </source>
</evidence>
<dbReference type="AlphaFoldDB" id="A0A139AIU3"/>
<accession>A0A139AIU3</accession>
<organism evidence="2 3">
    <name type="scientific">Gonapodya prolifera (strain JEL478)</name>
    <name type="common">Monoblepharis prolifera</name>
    <dbReference type="NCBI Taxonomy" id="1344416"/>
    <lineage>
        <taxon>Eukaryota</taxon>
        <taxon>Fungi</taxon>
        <taxon>Fungi incertae sedis</taxon>
        <taxon>Chytridiomycota</taxon>
        <taxon>Chytridiomycota incertae sedis</taxon>
        <taxon>Monoblepharidomycetes</taxon>
        <taxon>Monoblepharidales</taxon>
        <taxon>Gonapodyaceae</taxon>
        <taxon>Gonapodya</taxon>
    </lineage>
</organism>
<sequence>MAVNNPVVSNAGGSLVGFARQFSARFSLRTVMFSLDLITTWIRDGLPPVHSVVDATIYWIIASRSSELVFVDPFVVLPNLRNLRLGTYQDSHNTKLLLGCGRLRALFGSRIPRAAANTWVQLPPAYPILAYRPGAATFTVPKRHWTCELVIFDDSSDHRGVLAAVAPELLVPDLRLHPLQKVGFTNTSGTAALPSARDGTATTWVPLLVWLCFPILWRDTSERWNRFRSDFPFSLYSNRYSTFRAQSQRGTRSSVSSLPNGSPSWGTTSSSCSEKTGRASRGKFGYLALFFYAIEGIGFRLARRWRLAKSFDGSVPSWDKGL</sequence>
<reference evidence="2 3" key="1">
    <citation type="journal article" date="2015" name="Genome Biol. Evol.">
        <title>Phylogenomic analyses indicate that early fungi evolved digesting cell walls of algal ancestors of land plants.</title>
        <authorList>
            <person name="Chang Y."/>
            <person name="Wang S."/>
            <person name="Sekimoto S."/>
            <person name="Aerts A.L."/>
            <person name="Choi C."/>
            <person name="Clum A."/>
            <person name="LaButti K.M."/>
            <person name="Lindquist E.A."/>
            <person name="Yee Ngan C."/>
            <person name="Ohm R.A."/>
            <person name="Salamov A.A."/>
            <person name="Grigoriev I.V."/>
            <person name="Spatafora J.W."/>
            <person name="Berbee M.L."/>
        </authorList>
    </citation>
    <scope>NUCLEOTIDE SEQUENCE [LARGE SCALE GENOMIC DNA]</scope>
    <source>
        <strain evidence="2 3">JEL478</strain>
    </source>
</reference>
<dbReference type="Proteomes" id="UP000070544">
    <property type="component" value="Unassembled WGS sequence"/>
</dbReference>
<evidence type="ECO:0000313" key="3">
    <source>
        <dbReference type="Proteomes" id="UP000070544"/>
    </source>
</evidence>
<feature type="region of interest" description="Disordered" evidence="1">
    <location>
        <begin position="247"/>
        <end position="277"/>
    </location>
</feature>
<gene>
    <name evidence="2" type="ORF">M427DRAFT_288729</name>
</gene>
<feature type="compositionally biased region" description="Low complexity" evidence="1">
    <location>
        <begin position="253"/>
        <end position="273"/>
    </location>
</feature>
<protein>
    <submittedName>
        <fullName evidence="2">Uncharacterized protein</fullName>
    </submittedName>
</protein>